<name>A0A222YU12_9CAUD</name>
<dbReference type="OrthoDB" id="26183at10239"/>
<dbReference type="InterPro" id="IPR020109">
    <property type="entry name" value="Holin_r1t"/>
</dbReference>
<evidence type="ECO:0000313" key="1">
    <source>
        <dbReference type="EMBL" id="ASR75475.1"/>
    </source>
</evidence>
<proteinExistence type="predicted"/>
<dbReference type="Pfam" id="PF16945">
    <property type="entry name" value="Phage_r1t_holin"/>
    <property type="match status" value="1"/>
</dbReference>
<dbReference type="EMBL" id="MF155946">
    <property type="protein sequence ID" value="ASR75475.1"/>
    <property type="molecule type" value="Genomic_DNA"/>
</dbReference>
<gene>
    <name evidence="1" type="ORF">SEA_MILDRED21_68</name>
</gene>
<reference evidence="1 2" key="1">
    <citation type="submission" date="2017-05" db="EMBL/GenBank/DDBJ databases">
        <authorList>
            <person name="Chapman J."/>
            <person name="Chang C."/>
            <person name="Suresh T."/>
            <person name="Shishido T.C."/>
            <person name="Bindert I."/>
            <person name="Shaffer C.D."/>
            <person name="Weston-Hafer K.A."/>
            <person name="Russell D.A."/>
            <person name="Pope W.H."/>
            <person name="Jacobs-Sera D."/>
            <person name="Hendrix R.W."/>
            <person name="Hatfull G.F."/>
        </authorList>
    </citation>
    <scope>NUCLEOTIDE SEQUENCE [LARGE SCALE GENOMIC DNA]</scope>
</reference>
<accession>A0A222YU12</accession>
<organism evidence="1 2">
    <name type="scientific">Streptomyces phage Mildred21</name>
    <dbReference type="NCBI Taxonomy" id="2023959"/>
    <lineage>
        <taxon>Viruses</taxon>
        <taxon>Duplodnaviria</taxon>
        <taxon>Heunggongvirae</taxon>
        <taxon>Uroviricota</taxon>
        <taxon>Caudoviricetes</taxon>
        <taxon>Stanwilliamsviridae</taxon>
        <taxon>Boydwoodruffvirinae</taxon>
        <taxon>Samistivirus</taxon>
        <taxon>Samistivirus mildred21</taxon>
    </lineage>
</organism>
<keyword evidence="2" id="KW-1185">Reference proteome</keyword>
<dbReference type="Proteomes" id="UP000223009">
    <property type="component" value="Segment"/>
</dbReference>
<protein>
    <recommendedName>
        <fullName evidence="3">Holin</fullName>
    </recommendedName>
</protein>
<evidence type="ECO:0008006" key="3">
    <source>
        <dbReference type="Google" id="ProtNLM"/>
    </source>
</evidence>
<sequence>MRTSKFWKDAFERAVKTFAQSAVAILALSTGLIDVSWIEAASTAGLAALVSLLTSIGSSGVGDKESASLVVATKDEVPTVDTY</sequence>
<evidence type="ECO:0000313" key="2">
    <source>
        <dbReference type="Proteomes" id="UP000223009"/>
    </source>
</evidence>